<evidence type="ECO:0000256" key="2">
    <source>
        <dbReference type="ARBA" id="ARBA00023002"/>
    </source>
</evidence>
<gene>
    <name evidence="3" type="ORF">METZ01_LOCUS35325</name>
</gene>
<keyword evidence="2" id="KW-0560">Oxidoreductase</keyword>
<accession>A0A381QSY4</accession>
<dbReference type="InterPro" id="IPR020904">
    <property type="entry name" value="Sc_DH/Rdtase_CS"/>
</dbReference>
<organism evidence="3">
    <name type="scientific">marine metagenome</name>
    <dbReference type="NCBI Taxonomy" id="408172"/>
    <lineage>
        <taxon>unclassified sequences</taxon>
        <taxon>metagenomes</taxon>
        <taxon>ecological metagenomes</taxon>
    </lineage>
</organism>
<dbReference type="PRINTS" id="PR00080">
    <property type="entry name" value="SDRFAMILY"/>
</dbReference>
<evidence type="ECO:0000313" key="3">
    <source>
        <dbReference type="EMBL" id="SUZ82471.1"/>
    </source>
</evidence>
<dbReference type="PANTHER" id="PTHR43976">
    <property type="entry name" value="SHORT CHAIN DEHYDROGENASE"/>
    <property type="match status" value="1"/>
</dbReference>
<evidence type="ECO:0008006" key="4">
    <source>
        <dbReference type="Google" id="ProtNLM"/>
    </source>
</evidence>
<dbReference type="Pfam" id="PF00106">
    <property type="entry name" value="adh_short"/>
    <property type="match status" value="1"/>
</dbReference>
<dbReference type="AlphaFoldDB" id="A0A381QSY4"/>
<dbReference type="PANTHER" id="PTHR43976:SF16">
    <property type="entry name" value="SHORT-CHAIN DEHYDROGENASE_REDUCTASE FAMILY PROTEIN"/>
    <property type="match status" value="1"/>
</dbReference>
<proteinExistence type="inferred from homology"/>
<reference evidence="3" key="1">
    <citation type="submission" date="2018-05" db="EMBL/GenBank/DDBJ databases">
        <authorList>
            <person name="Lanie J.A."/>
            <person name="Ng W.-L."/>
            <person name="Kazmierczak K.M."/>
            <person name="Andrzejewski T.M."/>
            <person name="Davidsen T.M."/>
            <person name="Wayne K.J."/>
            <person name="Tettelin H."/>
            <person name="Glass J.I."/>
            <person name="Rusch D."/>
            <person name="Podicherti R."/>
            <person name="Tsui H.-C.T."/>
            <person name="Winkler M.E."/>
        </authorList>
    </citation>
    <scope>NUCLEOTIDE SEQUENCE</scope>
</reference>
<dbReference type="Gene3D" id="3.40.50.720">
    <property type="entry name" value="NAD(P)-binding Rossmann-like Domain"/>
    <property type="match status" value="1"/>
</dbReference>
<protein>
    <recommendedName>
        <fullName evidence="4">SDR family oxidoreductase</fullName>
    </recommendedName>
</protein>
<sequence length="294" mass="32405">MESDESSIAVVTGTSTGIGFATALELARHGHKVFAGMRDTNKAQALATASEQEGLDVTIVALDVTSAVSTDAAFARIRRAGPVNVLVNNAGIGGATPLELTPEDEHRAIFETNYFGAVRCIQAVLPEMRERCRGTIVNVTSMEGLVAMPNQIPYSATKWALECLGEALAHEVFRFNVRVVNVEPGVIMTQIFDNSTAATRYDRESPYQPIMRRNGKMFKAGFEANVQPERVAETILAAISSPEYRLRWPVGEDAEGMFNGRRAIDDEKWIEMGADLSDEDYNRRYEEYFGVRLS</sequence>
<evidence type="ECO:0000256" key="1">
    <source>
        <dbReference type="ARBA" id="ARBA00006484"/>
    </source>
</evidence>
<dbReference type="CDD" id="cd05374">
    <property type="entry name" value="17beta-HSD-like_SDR_c"/>
    <property type="match status" value="1"/>
</dbReference>
<dbReference type="GO" id="GO:0016491">
    <property type="term" value="F:oxidoreductase activity"/>
    <property type="evidence" value="ECO:0007669"/>
    <property type="project" value="UniProtKB-KW"/>
</dbReference>
<dbReference type="InterPro" id="IPR051911">
    <property type="entry name" value="SDR_oxidoreductase"/>
</dbReference>
<dbReference type="EMBL" id="UINC01001508">
    <property type="protein sequence ID" value="SUZ82471.1"/>
    <property type="molecule type" value="Genomic_DNA"/>
</dbReference>
<dbReference type="SUPFAM" id="SSF51735">
    <property type="entry name" value="NAD(P)-binding Rossmann-fold domains"/>
    <property type="match status" value="1"/>
</dbReference>
<comment type="similarity">
    <text evidence="1">Belongs to the short-chain dehydrogenases/reductases (SDR) family.</text>
</comment>
<dbReference type="InterPro" id="IPR002347">
    <property type="entry name" value="SDR_fam"/>
</dbReference>
<dbReference type="PROSITE" id="PS00061">
    <property type="entry name" value="ADH_SHORT"/>
    <property type="match status" value="1"/>
</dbReference>
<dbReference type="PRINTS" id="PR00081">
    <property type="entry name" value="GDHRDH"/>
</dbReference>
<name>A0A381QSY4_9ZZZZ</name>
<dbReference type="InterPro" id="IPR036291">
    <property type="entry name" value="NAD(P)-bd_dom_sf"/>
</dbReference>